<gene>
    <name evidence="1" type="ORF">BDY19DRAFT_159309</name>
</gene>
<organism evidence="1 2">
    <name type="scientific">Irpex rosettiformis</name>
    <dbReference type="NCBI Taxonomy" id="378272"/>
    <lineage>
        <taxon>Eukaryota</taxon>
        <taxon>Fungi</taxon>
        <taxon>Dikarya</taxon>
        <taxon>Basidiomycota</taxon>
        <taxon>Agaricomycotina</taxon>
        <taxon>Agaricomycetes</taxon>
        <taxon>Polyporales</taxon>
        <taxon>Irpicaceae</taxon>
        <taxon>Irpex</taxon>
    </lineage>
</organism>
<protein>
    <submittedName>
        <fullName evidence="1">Uncharacterized protein</fullName>
    </submittedName>
</protein>
<comment type="caution">
    <text evidence="1">The sequence shown here is derived from an EMBL/GenBank/DDBJ whole genome shotgun (WGS) entry which is preliminary data.</text>
</comment>
<proteinExistence type="predicted"/>
<keyword evidence="2" id="KW-1185">Reference proteome</keyword>
<evidence type="ECO:0000313" key="2">
    <source>
        <dbReference type="Proteomes" id="UP001055072"/>
    </source>
</evidence>
<name>A0ACB8U3Q8_9APHY</name>
<dbReference type="Proteomes" id="UP001055072">
    <property type="component" value="Unassembled WGS sequence"/>
</dbReference>
<reference evidence="1" key="1">
    <citation type="journal article" date="2021" name="Environ. Microbiol.">
        <title>Gene family expansions and transcriptome signatures uncover fungal adaptations to wood decay.</title>
        <authorList>
            <person name="Hage H."/>
            <person name="Miyauchi S."/>
            <person name="Viragh M."/>
            <person name="Drula E."/>
            <person name="Min B."/>
            <person name="Chaduli D."/>
            <person name="Navarro D."/>
            <person name="Favel A."/>
            <person name="Norest M."/>
            <person name="Lesage-Meessen L."/>
            <person name="Balint B."/>
            <person name="Merenyi Z."/>
            <person name="de Eugenio L."/>
            <person name="Morin E."/>
            <person name="Martinez A.T."/>
            <person name="Baldrian P."/>
            <person name="Stursova M."/>
            <person name="Martinez M.J."/>
            <person name="Novotny C."/>
            <person name="Magnuson J.K."/>
            <person name="Spatafora J.W."/>
            <person name="Maurice S."/>
            <person name="Pangilinan J."/>
            <person name="Andreopoulos W."/>
            <person name="LaButti K."/>
            <person name="Hundley H."/>
            <person name="Na H."/>
            <person name="Kuo A."/>
            <person name="Barry K."/>
            <person name="Lipzen A."/>
            <person name="Henrissat B."/>
            <person name="Riley R."/>
            <person name="Ahrendt S."/>
            <person name="Nagy L.G."/>
            <person name="Grigoriev I.V."/>
            <person name="Martin F."/>
            <person name="Rosso M.N."/>
        </authorList>
    </citation>
    <scope>NUCLEOTIDE SEQUENCE</scope>
    <source>
        <strain evidence="1">CBS 384.51</strain>
    </source>
</reference>
<sequence length="498" mass="56299">MDSSGHRSRYHELSLQLQSLEDSRAVILAQLADLDARIRLVQAERAAVVPLNTLPDDVMHLILEEACTHPFARCKSGDSYAKDPAITMSHVSRRWRQLALSTPKIWKCIHVTVPGPSFYDNIVKLFLSRSAELPLSIILVCLDENLRSIDAVHQRLQLHRAGLVRRCWTLLCTASQRWVSCTLLCNEHPVVDFVQEQLVNLQFPNLQILHVYFQSCPAWDVSLDPRWSSPSLVDVGVFNVQIPTLYPLLQNVVKLTMHEQPLDVHFLARVSDASPRLAELALRDVTFNTEDDLSDPDFVLAFPRLRRLTMIDSDIDDILRLLEAPQLESLWIQSSDPESYLRGCAPIRASTLTELHCVGYACDRVRELFSPTVTTLEITDIAIHDYLELLMPVRGDQALPLLHSLTVSYNSLDDFTSQLLLELIKARAENNSPLRTVRICAPGVPSPPPLLPKFKAHNVDIETKSPEEPFSLFTNVNPSRLYWHDKPDDGDSGDLEAH</sequence>
<dbReference type="EMBL" id="MU274912">
    <property type="protein sequence ID" value="KAI0088978.1"/>
    <property type="molecule type" value="Genomic_DNA"/>
</dbReference>
<evidence type="ECO:0000313" key="1">
    <source>
        <dbReference type="EMBL" id="KAI0088978.1"/>
    </source>
</evidence>
<accession>A0ACB8U3Q8</accession>